<dbReference type="AlphaFoldDB" id="A0A848MBQ6"/>
<evidence type="ECO:0000313" key="10">
    <source>
        <dbReference type="Proteomes" id="UP000565468"/>
    </source>
</evidence>
<dbReference type="FunFam" id="1.10.3470.10:FF:000001">
    <property type="entry name" value="Vitamin B12 ABC transporter permease BtuC"/>
    <property type="match status" value="1"/>
</dbReference>
<keyword evidence="10" id="KW-1185">Reference proteome</keyword>
<feature type="transmembrane region" description="Helical" evidence="8">
    <location>
        <begin position="324"/>
        <end position="342"/>
    </location>
</feature>
<evidence type="ECO:0000313" key="9">
    <source>
        <dbReference type="EMBL" id="NMO97611.1"/>
    </source>
</evidence>
<evidence type="ECO:0000256" key="8">
    <source>
        <dbReference type="SAM" id="Phobius"/>
    </source>
</evidence>
<dbReference type="Gene3D" id="1.10.3470.10">
    <property type="entry name" value="ABC transporter involved in vitamin B12 uptake, BtuC"/>
    <property type="match status" value="1"/>
</dbReference>
<sequence length="347" mass="37357">MEINNADLTAVVSNEGLTKLRERKIWRIWITFAFLTLALISVTVSISKGAMTIPWREVWSHLLLGGEGPAREVIWNIRFPRTLIGAMVGINLALAGAILQGIMKNPLADPQIIGVNAGAGFFAIILLILYPQYNHLLTPVAFAGAVLACLIIYILSWKDGIRPIRVILAGVAVSAFFGAGITGLLVFYSDRVHGAMMFMAGSLSTRSWPQFETLLPYTVIGVVLALCFARKLNILLLGDENARSLGLHVEWTRLLLTAVAALLAASAVAIVGLLGFVGLIVPHAARLLVGNDYRILLPASALLGIGVVTLSDTLARVTFAPTEVPVGVVMAVIGAPFFLYLLRREAR</sequence>
<feature type="transmembrane region" description="Helical" evidence="8">
    <location>
        <begin position="111"/>
        <end position="130"/>
    </location>
</feature>
<evidence type="ECO:0000256" key="3">
    <source>
        <dbReference type="ARBA" id="ARBA00022448"/>
    </source>
</evidence>
<gene>
    <name evidence="9" type="ORF">HII30_17745</name>
</gene>
<feature type="transmembrane region" description="Helical" evidence="8">
    <location>
        <begin position="293"/>
        <end position="312"/>
    </location>
</feature>
<feature type="transmembrane region" description="Helical" evidence="8">
    <location>
        <begin position="79"/>
        <end position="99"/>
    </location>
</feature>
<feature type="transmembrane region" description="Helical" evidence="8">
    <location>
        <begin position="167"/>
        <end position="188"/>
    </location>
</feature>
<dbReference type="RefSeq" id="WP_169506383.1">
    <property type="nucleotide sequence ID" value="NZ_JABBPN010000020.1"/>
</dbReference>
<keyword evidence="7 8" id="KW-0472">Membrane</keyword>
<protein>
    <submittedName>
        <fullName evidence="9">Iron ABC transporter permease</fullName>
    </submittedName>
</protein>
<dbReference type="GO" id="GO:0033214">
    <property type="term" value="P:siderophore-iron import into cell"/>
    <property type="evidence" value="ECO:0007669"/>
    <property type="project" value="TreeGrafter"/>
</dbReference>
<dbReference type="InterPro" id="IPR037294">
    <property type="entry name" value="ABC_BtuC-like"/>
</dbReference>
<dbReference type="EMBL" id="JABBPN010000020">
    <property type="protein sequence ID" value="NMO97611.1"/>
    <property type="molecule type" value="Genomic_DNA"/>
</dbReference>
<dbReference type="PANTHER" id="PTHR30472:SF24">
    <property type="entry name" value="FERRIC ENTEROBACTIN TRANSPORT SYSTEM PERMEASE PROTEIN FEPG"/>
    <property type="match status" value="1"/>
</dbReference>
<dbReference type="CDD" id="cd06550">
    <property type="entry name" value="TM_ABC_iron-siderophores_like"/>
    <property type="match status" value="1"/>
</dbReference>
<dbReference type="PANTHER" id="PTHR30472">
    <property type="entry name" value="FERRIC ENTEROBACTIN TRANSPORT SYSTEM PERMEASE PROTEIN"/>
    <property type="match status" value="1"/>
</dbReference>
<dbReference type="Proteomes" id="UP000565468">
    <property type="component" value="Unassembled WGS sequence"/>
</dbReference>
<feature type="transmembrane region" description="Helical" evidence="8">
    <location>
        <begin position="254"/>
        <end position="281"/>
    </location>
</feature>
<name>A0A848MBQ6_PAELE</name>
<evidence type="ECO:0000256" key="5">
    <source>
        <dbReference type="ARBA" id="ARBA00022692"/>
    </source>
</evidence>
<reference evidence="9 10" key="1">
    <citation type="submission" date="2020-04" db="EMBL/GenBank/DDBJ databases">
        <title>Paenibacillus algicola sp. nov., a novel marine bacterium producing alginate lyase.</title>
        <authorList>
            <person name="Huang H."/>
        </authorList>
    </citation>
    <scope>NUCLEOTIDE SEQUENCE [LARGE SCALE GENOMIC DNA]</scope>
    <source>
        <strain evidence="9 10">L7-75</strain>
    </source>
</reference>
<organism evidence="9 10">
    <name type="scientific">Paenibacillus lemnae</name>
    <dbReference type="NCBI Taxonomy" id="1330551"/>
    <lineage>
        <taxon>Bacteria</taxon>
        <taxon>Bacillati</taxon>
        <taxon>Bacillota</taxon>
        <taxon>Bacilli</taxon>
        <taxon>Bacillales</taxon>
        <taxon>Paenibacillaceae</taxon>
        <taxon>Paenibacillus</taxon>
    </lineage>
</organism>
<dbReference type="Pfam" id="PF01032">
    <property type="entry name" value="FecCD"/>
    <property type="match status" value="1"/>
</dbReference>
<feature type="transmembrane region" description="Helical" evidence="8">
    <location>
        <begin position="28"/>
        <end position="46"/>
    </location>
</feature>
<dbReference type="SUPFAM" id="SSF81345">
    <property type="entry name" value="ABC transporter involved in vitamin B12 uptake, BtuC"/>
    <property type="match status" value="1"/>
</dbReference>
<evidence type="ECO:0000256" key="7">
    <source>
        <dbReference type="ARBA" id="ARBA00023136"/>
    </source>
</evidence>
<accession>A0A848MBQ6</accession>
<comment type="subcellular location">
    <subcellularLocation>
        <location evidence="1">Cell membrane</location>
        <topology evidence="1">Multi-pass membrane protein</topology>
    </subcellularLocation>
</comment>
<proteinExistence type="inferred from homology"/>
<keyword evidence="5 8" id="KW-0812">Transmembrane</keyword>
<evidence type="ECO:0000256" key="4">
    <source>
        <dbReference type="ARBA" id="ARBA00022475"/>
    </source>
</evidence>
<keyword evidence="3" id="KW-0813">Transport</keyword>
<comment type="caution">
    <text evidence="9">The sequence shown here is derived from an EMBL/GenBank/DDBJ whole genome shotgun (WGS) entry which is preliminary data.</text>
</comment>
<dbReference type="GO" id="GO:0005886">
    <property type="term" value="C:plasma membrane"/>
    <property type="evidence" value="ECO:0007669"/>
    <property type="project" value="UniProtKB-SubCell"/>
</dbReference>
<evidence type="ECO:0000256" key="1">
    <source>
        <dbReference type="ARBA" id="ARBA00004651"/>
    </source>
</evidence>
<feature type="transmembrane region" description="Helical" evidence="8">
    <location>
        <begin position="136"/>
        <end position="155"/>
    </location>
</feature>
<comment type="similarity">
    <text evidence="2">Belongs to the binding-protein-dependent transport system permease family. FecCD subfamily.</text>
</comment>
<keyword evidence="6 8" id="KW-1133">Transmembrane helix</keyword>
<dbReference type="InterPro" id="IPR000522">
    <property type="entry name" value="ABC_transptr_permease_BtuC"/>
</dbReference>
<evidence type="ECO:0000256" key="2">
    <source>
        <dbReference type="ARBA" id="ARBA00007935"/>
    </source>
</evidence>
<evidence type="ECO:0000256" key="6">
    <source>
        <dbReference type="ARBA" id="ARBA00022989"/>
    </source>
</evidence>
<keyword evidence="4" id="KW-1003">Cell membrane</keyword>
<dbReference type="GO" id="GO:0022857">
    <property type="term" value="F:transmembrane transporter activity"/>
    <property type="evidence" value="ECO:0007669"/>
    <property type="project" value="InterPro"/>
</dbReference>